<comment type="similarity">
    <text evidence="1 7">Belongs to the peroxiredoxin family. Prx5 subfamily.</text>
</comment>
<dbReference type="HOGENOM" id="CLU_072440_1_1_1"/>
<evidence type="ECO:0000256" key="3">
    <source>
        <dbReference type="ARBA" id="ARBA00022862"/>
    </source>
</evidence>
<dbReference type="PANTHER" id="PTHR10430:SF16">
    <property type="entry name" value="PEROXIREDOXIN-5, MITOCHONDRIAL"/>
    <property type="match status" value="1"/>
</dbReference>
<proteinExistence type="inferred from homology"/>
<dbReference type="GO" id="GO:0034599">
    <property type="term" value="P:cellular response to oxidative stress"/>
    <property type="evidence" value="ECO:0007669"/>
    <property type="project" value="InterPro"/>
</dbReference>
<dbReference type="Proteomes" id="UP000028045">
    <property type="component" value="Unassembled WGS sequence"/>
</dbReference>
<reference evidence="9 10" key="1">
    <citation type="journal article" date="2014" name="BMC Genomics">
        <title>Comparative genome sequencing reveals chemotype-specific gene clusters in the toxigenic black mold Stachybotrys.</title>
        <authorList>
            <person name="Semeiks J."/>
            <person name="Borek D."/>
            <person name="Otwinowski Z."/>
            <person name="Grishin N.V."/>
        </authorList>
    </citation>
    <scope>NUCLEOTIDE SEQUENCE [LARGE SCALE GENOMIC DNA]</scope>
    <source>
        <strain evidence="10">CBS 109288 / IBT 7711</strain>
    </source>
</reference>
<protein>
    <recommendedName>
        <fullName evidence="8">Thioredoxin domain-containing protein</fullName>
    </recommendedName>
</protein>
<evidence type="ECO:0000256" key="7">
    <source>
        <dbReference type="RuleBase" id="RU366011"/>
    </source>
</evidence>
<dbReference type="PANTHER" id="PTHR10430">
    <property type="entry name" value="PEROXIREDOXIN"/>
    <property type="match status" value="1"/>
</dbReference>
<dbReference type="InterPro" id="IPR013740">
    <property type="entry name" value="Redoxin"/>
</dbReference>
<gene>
    <name evidence="9" type="ORF">S7711_00543</name>
</gene>
<keyword evidence="10" id="KW-1185">Reference proteome</keyword>
<dbReference type="OrthoDB" id="195498at2759"/>
<evidence type="ECO:0000256" key="4">
    <source>
        <dbReference type="ARBA" id="ARBA00023002"/>
    </source>
</evidence>
<feature type="domain" description="Thioredoxin" evidence="8">
    <location>
        <begin position="4"/>
        <end position="168"/>
    </location>
</feature>
<dbReference type="Pfam" id="PF08534">
    <property type="entry name" value="Redoxin"/>
    <property type="match status" value="1"/>
</dbReference>
<keyword evidence="2 7" id="KW-0575">Peroxidase</keyword>
<dbReference type="AlphaFoldDB" id="A0A084ATN7"/>
<dbReference type="EMBL" id="KL648566">
    <property type="protein sequence ID" value="KEY68666.1"/>
    <property type="molecule type" value="Genomic_DNA"/>
</dbReference>
<name>A0A084ATN7_STACB</name>
<dbReference type="Gene3D" id="3.40.30.10">
    <property type="entry name" value="Glutaredoxin"/>
    <property type="match status" value="1"/>
</dbReference>
<dbReference type="GO" id="GO:0005739">
    <property type="term" value="C:mitochondrion"/>
    <property type="evidence" value="ECO:0007669"/>
    <property type="project" value="TreeGrafter"/>
</dbReference>
<organism evidence="9 10">
    <name type="scientific">Stachybotrys chartarum (strain CBS 109288 / IBT 7711)</name>
    <name type="common">Toxic black mold</name>
    <name type="synonym">Stilbospora chartarum</name>
    <dbReference type="NCBI Taxonomy" id="1280523"/>
    <lineage>
        <taxon>Eukaryota</taxon>
        <taxon>Fungi</taxon>
        <taxon>Dikarya</taxon>
        <taxon>Ascomycota</taxon>
        <taxon>Pezizomycotina</taxon>
        <taxon>Sordariomycetes</taxon>
        <taxon>Hypocreomycetidae</taxon>
        <taxon>Hypocreales</taxon>
        <taxon>Stachybotryaceae</taxon>
        <taxon>Stachybotrys</taxon>
    </lineage>
</organism>
<dbReference type="SUPFAM" id="SSF52833">
    <property type="entry name" value="Thioredoxin-like"/>
    <property type="match status" value="1"/>
</dbReference>
<evidence type="ECO:0000313" key="9">
    <source>
        <dbReference type="EMBL" id="KEY68666.1"/>
    </source>
</evidence>
<keyword evidence="4 7" id="KW-0560">Oxidoreductase</keyword>
<feature type="active site" description="Cysteine sulfenic acid (-SOH) intermediate" evidence="6">
    <location>
        <position position="61"/>
    </location>
</feature>
<evidence type="ECO:0000259" key="8">
    <source>
        <dbReference type="PROSITE" id="PS51352"/>
    </source>
</evidence>
<dbReference type="GO" id="GO:0042744">
    <property type="term" value="P:hydrogen peroxide catabolic process"/>
    <property type="evidence" value="ECO:0007669"/>
    <property type="project" value="TreeGrafter"/>
</dbReference>
<dbReference type="GO" id="GO:0005777">
    <property type="term" value="C:peroxisome"/>
    <property type="evidence" value="ECO:0007669"/>
    <property type="project" value="TreeGrafter"/>
</dbReference>
<dbReference type="PROSITE" id="PS51352">
    <property type="entry name" value="THIOREDOXIN_2"/>
    <property type="match status" value="1"/>
</dbReference>
<sequence>MPELKVGDTFPQGVTFSFIELSPETSDITSCGIPQKYDVAQEFKGKKVVIVSVPGAFTPTCQVAHVPSYTSRVDELKAKGVDKVVFIAYNDAFVMSAWAKANGLTDSSFFVFASDTDTAFSKNIGWTAGERTARYAVVIDKDNKILYAAKEDGKGIEKSGAEAVLAAL</sequence>
<dbReference type="InterPro" id="IPR036249">
    <property type="entry name" value="Thioredoxin-like_sf"/>
</dbReference>
<keyword evidence="3 7" id="KW-0049">Antioxidant</keyword>
<evidence type="ECO:0000313" key="10">
    <source>
        <dbReference type="Proteomes" id="UP000028045"/>
    </source>
</evidence>
<dbReference type="GO" id="GO:0008379">
    <property type="term" value="F:thioredoxin peroxidase activity"/>
    <property type="evidence" value="ECO:0007669"/>
    <property type="project" value="InterPro"/>
</dbReference>
<evidence type="ECO:0000256" key="5">
    <source>
        <dbReference type="ARBA" id="ARBA00023284"/>
    </source>
</evidence>
<evidence type="ECO:0000256" key="2">
    <source>
        <dbReference type="ARBA" id="ARBA00022559"/>
    </source>
</evidence>
<evidence type="ECO:0000256" key="6">
    <source>
        <dbReference type="PIRSR" id="PIRSR637944-1"/>
    </source>
</evidence>
<accession>A0A084ATN7</accession>
<evidence type="ECO:0000256" key="1">
    <source>
        <dbReference type="ARBA" id="ARBA00010505"/>
    </source>
</evidence>
<dbReference type="GO" id="GO:0045454">
    <property type="term" value="P:cell redox homeostasis"/>
    <property type="evidence" value="ECO:0007669"/>
    <property type="project" value="TreeGrafter"/>
</dbReference>
<keyword evidence="5 7" id="KW-0676">Redox-active center</keyword>
<dbReference type="InterPro" id="IPR037944">
    <property type="entry name" value="PRX5-like"/>
</dbReference>
<dbReference type="CDD" id="cd03013">
    <property type="entry name" value="PRX5_like"/>
    <property type="match status" value="1"/>
</dbReference>
<comment type="function">
    <text evidence="7">Thiol-specific peroxidase that catalyzes the reduction of hydrogen peroxide and organic hydroperoxides to water and alcohols, respectively. Plays a role in cell protection against oxidative stress by detoxifying peroxides.</text>
</comment>
<dbReference type="InterPro" id="IPR013766">
    <property type="entry name" value="Thioredoxin_domain"/>
</dbReference>